<feature type="signal peptide" evidence="1">
    <location>
        <begin position="1"/>
        <end position="20"/>
    </location>
</feature>
<accession>A0ABS7Y1I7</accession>
<evidence type="ECO:0000256" key="1">
    <source>
        <dbReference type="SAM" id="SignalP"/>
    </source>
</evidence>
<dbReference type="Proteomes" id="UP001198402">
    <property type="component" value="Unassembled WGS sequence"/>
</dbReference>
<feature type="chain" id="PRO_5046152029" description="Right handed beta helix region" evidence="1">
    <location>
        <begin position="21"/>
        <end position="344"/>
    </location>
</feature>
<keyword evidence="3" id="KW-1185">Reference proteome</keyword>
<dbReference type="InterPro" id="IPR011050">
    <property type="entry name" value="Pectin_lyase_fold/virulence"/>
</dbReference>
<reference evidence="3" key="1">
    <citation type="submission" date="2023-07" db="EMBL/GenBank/DDBJ databases">
        <authorList>
            <person name="Yue Y."/>
        </authorList>
    </citation>
    <scope>NUCLEOTIDE SEQUENCE [LARGE SCALE GENOMIC DNA]</scope>
    <source>
        <strain evidence="3">2Y89</strain>
    </source>
</reference>
<dbReference type="EMBL" id="JAIUJS010000005">
    <property type="protein sequence ID" value="MCA0153811.1"/>
    <property type="molecule type" value="Genomic_DNA"/>
</dbReference>
<evidence type="ECO:0008006" key="4">
    <source>
        <dbReference type="Google" id="ProtNLM"/>
    </source>
</evidence>
<dbReference type="RefSeq" id="WP_224478767.1">
    <property type="nucleotide sequence ID" value="NZ_JAIUJS010000005.1"/>
</dbReference>
<protein>
    <recommendedName>
        <fullName evidence="4">Right handed beta helix region</fullName>
    </recommendedName>
</protein>
<dbReference type="SUPFAM" id="SSF51126">
    <property type="entry name" value="Pectin lyase-like"/>
    <property type="match status" value="1"/>
</dbReference>
<name>A0ABS7Y1I7_9FLAO</name>
<gene>
    <name evidence="2" type="ORF">LBV24_11325</name>
</gene>
<evidence type="ECO:0000313" key="2">
    <source>
        <dbReference type="EMBL" id="MCA0153811.1"/>
    </source>
</evidence>
<sequence length="344" mass="37447">MKSLYTFMLLVLCSTISINAQKVVALHSPTNGVQYFDGTSALQDAYNAAVATDTIYLPGGTFTPPALFDKQLTIFGAGHHPDATSATQATTISAHVYLGDNADGFYLEGVNISGSLYLGDANDVSVNDIVVKRNHFDSLIAQGTGDTNTSNNNLFVENVIYSLSTHNLRSSSFSNNIIEHRSNGPFFNLQFVNNVFITSYYNGSYPIITYANSCVFRNNIFLQEYTYLCSGDGQSEWMNNIFCHSNPTLGLDPVLTSNYNMSRADVLVDQTGSIFDYVHDYHLKTGALSNLGDDGTQTGLYGGVYPWKDFSIPTNPHIVSKTISGSSDASGNIQVDITVEAQDN</sequence>
<organism evidence="2 3">
    <name type="scientific">Winogradskyella vincentii</name>
    <dbReference type="NCBI Taxonomy" id="2877122"/>
    <lineage>
        <taxon>Bacteria</taxon>
        <taxon>Pseudomonadati</taxon>
        <taxon>Bacteroidota</taxon>
        <taxon>Flavobacteriia</taxon>
        <taxon>Flavobacteriales</taxon>
        <taxon>Flavobacteriaceae</taxon>
        <taxon>Winogradskyella</taxon>
    </lineage>
</organism>
<keyword evidence="1" id="KW-0732">Signal</keyword>
<comment type="caution">
    <text evidence="2">The sequence shown here is derived from an EMBL/GenBank/DDBJ whole genome shotgun (WGS) entry which is preliminary data.</text>
</comment>
<evidence type="ECO:0000313" key="3">
    <source>
        <dbReference type="Proteomes" id="UP001198402"/>
    </source>
</evidence>
<proteinExistence type="predicted"/>